<keyword evidence="2" id="KW-0648">Protein biosynthesis</keyword>
<comment type="caution">
    <text evidence="3">The sequence shown here is derived from an EMBL/GenBank/DDBJ whole genome shotgun (WGS) entry which is preliminary data.</text>
</comment>
<reference evidence="3 4" key="1">
    <citation type="submission" date="2018-05" db="EMBL/GenBank/DDBJ databases">
        <title>Genomic Encyclopedia of Archaeal and Bacterial Type Strains, Phase II (KMG-II): from individual species to whole genera.</title>
        <authorList>
            <person name="Goeker M."/>
        </authorList>
    </citation>
    <scope>NUCLEOTIDE SEQUENCE [LARGE SCALE GENOMIC DNA]</scope>
    <source>
        <strain evidence="3 4">DSM 23514</strain>
    </source>
</reference>
<dbReference type="GO" id="GO:0006354">
    <property type="term" value="P:DNA-templated transcription elongation"/>
    <property type="evidence" value="ECO:0007669"/>
    <property type="project" value="TreeGrafter"/>
</dbReference>
<feature type="domain" description="Transcription elongation factor GreA/GreB C-terminal" evidence="1">
    <location>
        <begin position="58"/>
        <end position="131"/>
    </location>
</feature>
<keyword evidence="3" id="KW-0808">Transferase</keyword>
<dbReference type="AlphaFoldDB" id="A0A316DYF2"/>
<dbReference type="OrthoDB" id="1433751at2"/>
<accession>A0A316DYF2</accession>
<dbReference type="Gene3D" id="3.10.50.30">
    <property type="entry name" value="Transcription elongation factor, GreA/GreB, C-terminal domain"/>
    <property type="match status" value="1"/>
</dbReference>
<dbReference type="GO" id="GO:0016301">
    <property type="term" value="F:kinase activity"/>
    <property type="evidence" value="ECO:0007669"/>
    <property type="project" value="UniProtKB-KW"/>
</dbReference>
<organism evidence="3 4">
    <name type="scientific">Maribacter polysiphoniae</name>
    <dbReference type="NCBI Taxonomy" id="429344"/>
    <lineage>
        <taxon>Bacteria</taxon>
        <taxon>Pseudomonadati</taxon>
        <taxon>Bacteroidota</taxon>
        <taxon>Flavobacteriia</taxon>
        <taxon>Flavobacteriales</taxon>
        <taxon>Flavobacteriaceae</taxon>
        <taxon>Maribacter</taxon>
    </lineage>
</organism>
<dbReference type="InterPro" id="IPR036953">
    <property type="entry name" value="GreA/GreB_C_sf"/>
</dbReference>
<dbReference type="InterPro" id="IPR023459">
    <property type="entry name" value="Tscrpt_elong_fac_GreA/B_fam"/>
</dbReference>
<dbReference type="InterPro" id="IPR001437">
    <property type="entry name" value="Tscrpt_elong_fac_GreA/B_C"/>
</dbReference>
<proteinExistence type="predicted"/>
<gene>
    <name evidence="2" type="ORF">HZY62_03890</name>
    <name evidence="3" type="ORF">LX92_02470</name>
</gene>
<dbReference type="GO" id="GO:0003746">
    <property type="term" value="F:translation elongation factor activity"/>
    <property type="evidence" value="ECO:0007669"/>
    <property type="project" value="UniProtKB-KW"/>
</dbReference>
<evidence type="ECO:0000313" key="5">
    <source>
        <dbReference type="Proteomes" id="UP000651837"/>
    </source>
</evidence>
<dbReference type="GO" id="GO:0003677">
    <property type="term" value="F:DNA binding"/>
    <property type="evidence" value="ECO:0007669"/>
    <property type="project" value="InterPro"/>
</dbReference>
<protein>
    <submittedName>
        <fullName evidence="2">GreA/GreB family elongation factor</fullName>
    </submittedName>
    <submittedName>
        <fullName evidence="3">Regulator of nucleoside diphosphate kinase</fullName>
    </submittedName>
</protein>
<dbReference type="GO" id="GO:0070063">
    <property type="term" value="F:RNA polymerase binding"/>
    <property type="evidence" value="ECO:0007669"/>
    <property type="project" value="InterPro"/>
</dbReference>
<keyword evidence="3" id="KW-0418">Kinase</keyword>
<reference evidence="2 5" key="2">
    <citation type="submission" date="2020-07" db="EMBL/GenBank/DDBJ databases">
        <title>The draft genome sequence of Maribacter polysiphoniae KCTC 22021.</title>
        <authorList>
            <person name="Mu L."/>
        </authorList>
    </citation>
    <scope>NUCLEOTIDE SEQUENCE [LARGE SCALE GENOMIC DNA]</scope>
    <source>
        <strain evidence="2 5">KCTC 22021</strain>
    </source>
</reference>
<evidence type="ECO:0000313" key="4">
    <source>
        <dbReference type="Proteomes" id="UP000245667"/>
    </source>
</evidence>
<keyword evidence="2" id="KW-0251">Elongation factor</keyword>
<keyword evidence="5" id="KW-1185">Reference proteome</keyword>
<dbReference type="Proteomes" id="UP000651837">
    <property type="component" value="Unassembled WGS sequence"/>
</dbReference>
<dbReference type="RefSeq" id="WP_109651001.1">
    <property type="nucleotide sequence ID" value="NZ_CAJQNU010000061.1"/>
</dbReference>
<dbReference type="EMBL" id="QGGQ01000005">
    <property type="protein sequence ID" value="PWK23141.1"/>
    <property type="molecule type" value="Genomic_DNA"/>
</dbReference>
<sequence>MEEKMKYGSLVFEKKDFVMIKRYVQLNHYIEDYAHKDALEALEENMSDARIYDLEDIPEDVVRLYSIVTVRSELGWCKTFQLVLPSEKDIEKDKLSVQSTLGASVIGLSEGDCINYGLPSNIIKLKIKRVQQSPKHFKVNISEEVFMNVLPKYPKNQFI</sequence>
<dbReference type="PANTHER" id="PTHR30437:SF5">
    <property type="entry name" value="REGULATOR OF NUCLEOSIDE DIPHOSPHATE KINASE"/>
    <property type="match status" value="1"/>
</dbReference>
<dbReference type="PANTHER" id="PTHR30437">
    <property type="entry name" value="TRANSCRIPTION ELONGATION FACTOR GREA"/>
    <property type="match status" value="1"/>
</dbReference>
<name>A0A316DYF2_9FLAO</name>
<evidence type="ECO:0000313" key="2">
    <source>
        <dbReference type="EMBL" id="MBD1259716.1"/>
    </source>
</evidence>
<evidence type="ECO:0000259" key="1">
    <source>
        <dbReference type="Pfam" id="PF01272"/>
    </source>
</evidence>
<dbReference type="GO" id="GO:0032784">
    <property type="term" value="P:regulation of DNA-templated transcription elongation"/>
    <property type="evidence" value="ECO:0007669"/>
    <property type="project" value="InterPro"/>
</dbReference>
<dbReference type="SUPFAM" id="SSF54534">
    <property type="entry name" value="FKBP-like"/>
    <property type="match status" value="1"/>
</dbReference>
<evidence type="ECO:0000313" key="3">
    <source>
        <dbReference type="EMBL" id="PWK23141.1"/>
    </source>
</evidence>
<dbReference type="EMBL" id="JACWLN010000001">
    <property type="protein sequence ID" value="MBD1259716.1"/>
    <property type="molecule type" value="Genomic_DNA"/>
</dbReference>
<dbReference type="Pfam" id="PF01272">
    <property type="entry name" value="GreA_GreB"/>
    <property type="match status" value="1"/>
</dbReference>
<dbReference type="Proteomes" id="UP000245667">
    <property type="component" value="Unassembled WGS sequence"/>
</dbReference>